<dbReference type="EMBL" id="BART01026277">
    <property type="protein sequence ID" value="GAG94972.1"/>
    <property type="molecule type" value="Genomic_DNA"/>
</dbReference>
<comment type="caution">
    <text evidence="1">The sequence shown here is derived from an EMBL/GenBank/DDBJ whole genome shotgun (WGS) entry which is preliminary data.</text>
</comment>
<evidence type="ECO:0000313" key="1">
    <source>
        <dbReference type="EMBL" id="GAG94972.1"/>
    </source>
</evidence>
<sequence length="46" mass="5338">MYENFVKVYMVDRVQFDNAILDCKLILPECVDVITVESLGELETEI</sequence>
<gene>
    <name evidence="1" type="ORF">S01H4_46928</name>
</gene>
<dbReference type="AlphaFoldDB" id="X1CPX5"/>
<organism evidence="1">
    <name type="scientific">marine sediment metagenome</name>
    <dbReference type="NCBI Taxonomy" id="412755"/>
    <lineage>
        <taxon>unclassified sequences</taxon>
        <taxon>metagenomes</taxon>
        <taxon>ecological metagenomes</taxon>
    </lineage>
</organism>
<accession>X1CPX5</accession>
<reference evidence="1" key="1">
    <citation type="journal article" date="2014" name="Front. Microbiol.">
        <title>High frequency of phylogenetically diverse reductive dehalogenase-homologous genes in deep subseafloor sedimentary metagenomes.</title>
        <authorList>
            <person name="Kawai M."/>
            <person name="Futagami T."/>
            <person name="Toyoda A."/>
            <person name="Takaki Y."/>
            <person name="Nishi S."/>
            <person name="Hori S."/>
            <person name="Arai W."/>
            <person name="Tsubouchi T."/>
            <person name="Morono Y."/>
            <person name="Uchiyama I."/>
            <person name="Ito T."/>
            <person name="Fujiyama A."/>
            <person name="Inagaki F."/>
            <person name="Takami H."/>
        </authorList>
    </citation>
    <scope>NUCLEOTIDE SEQUENCE</scope>
    <source>
        <strain evidence="1">Expedition CK06-06</strain>
    </source>
</reference>
<name>X1CPX5_9ZZZZ</name>
<proteinExistence type="predicted"/>
<protein>
    <submittedName>
        <fullName evidence="1">Uncharacterized protein</fullName>
    </submittedName>
</protein>